<sequence length="565" mass="61748">MSNGQTLQSWDTHEVLNQFDEYTDFNLLEADPALAEALQRSGAARHIPSLSRYAQQLGERATWELAEQANRHTPELHRFDARGRIIDAVEFHPSWHTLLGLYRQQGLISLPFEDSSAGRWSAWAAGFYLHGQVEQGTLCPATMTTAAIPLLQKEPALWKQLQGKLFSHEYDPRDLPVADKASMWLGMGMTEKQGGSDVRANTTVAMPVHAGGRGGEYLLRGHKWFFSAPMCDAHLVVARMGEGGGQACFYVPRWRPDGSRNAVRVQRLKDKVGNRSNSSSEVEFEDAWGILMGEEGRGIPTIIEMATYTRLNCVLGSAAILRSATVQALAYARRRSVFGKLLAEQPLMRTVLADLALESEAALQIAMRLARAYENDSGSDGGSGDPLERAWKRIMTPAAKFWVCKRGVELTGEAMEVLGGNGYVDTGVMARLFREAPVNSIWEGSGNVMCLDVLRAISREPDGAQLLLQDLIDTAAGEPVLLQQAQSLARRLSGPPDQLEAQARRLVQDLVLLAQACLLRRHAPPAMADGFIATRLGAQQGAMVAGAFDPAGLDIAAILQRALPA</sequence>
<dbReference type="PANTHER" id="PTHR42707">
    <property type="entry name" value="ACYL-COA DEHYDROGENASE"/>
    <property type="match status" value="1"/>
</dbReference>
<dbReference type="PANTHER" id="PTHR42707:SF3">
    <property type="entry name" value="ACYL-COA DEHYDROGENASE AIDB-RELATED"/>
    <property type="match status" value="1"/>
</dbReference>
<feature type="domain" description="Acyl-CoA dehydrogenase/oxidase C-terminal" evidence="4">
    <location>
        <begin position="296"/>
        <end position="457"/>
    </location>
</feature>
<dbReference type="InterPro" id="IPR036250">
    <property type="entry name" value="AcylCo_DH-like_C"/>
</dbReference>
<evidence type="ECO:0000313" key="8">
    <source>
        <dbReference type="Proteomes" id="UP000594778"/>
    </source>
</evidence>
<keyword evidence="3" id="KW-0274">FAD</keyword>
<dbReference type="Pfam" id="PF00441">
    <property type="entry name" value="Acyl-CoA_dh_1"/>
    <property type="match status" value="1"/>
</dbReference>
<dbReference type="SUPFAM" id="SSF47203">
    <property type="entry name" value="Acyl-CoA dehydrogenase C-terminal domain-like"/>
    <property type="match status" value="1"/>
</dbReference>
<dbReference type="GO" id="GO:0003995">
    <property type="term" value="F:acyl-CoA dehydrogenase activity"/>
    <property type="evidence" value="ECO:0007669"/>
    <property type="project" value="TreeGrafter"/>
</dbReference>
<dbReference type="Gene3D" id="6.10.250.600">
    <property type="match status" value="1"/>
</dbReference>
<accession>A0A7T2S0Q9</accession>
<dbReference type="Proteomes" id="UP000594778">
    <property type="component" value="Chromosome"/>
</dbReference>
<dbReference type="RefSeq" id="WP_197954303.1">
    <property type="nucleotide sequence ID" value="NZ_CP065668.1"/>
</dbReference>
<evidence type="ECO:0000256" key="1">
    <source>
        <dbReference type="ARBA" id="ARBA00009347"/>
    </source>
</evidence>
<proteinExistence type="inferred from homology"/>
<gene>
    <name evidence="7" type="ORF">I6G66_20695</name>
</gene>
<evidence type="ECO:0000256" key="3">
    <source>
        <dbReference type="ARBA" id="ARBA00022827"/>
    </source>
</evidence>
<evidence type="ECO:0000313" key="7">
    <source>
        <dbReference type="EMBL" id="QPS06713.1"/>
    </source>
</evidence>
<evidence type="ECO:0000256" key="2">
    <source>
        <dbReference type="ARBA" id="ARBA00022630"/>
    </source>
</evidence>
<dbReference type="InterPro" id="IPR009100">
    <property type="entry name" value="AcylCoA_DH/oxidase_NM_dom_sf"/>
</dbReference>
<comment type="similarity">
    <text evidence="1">Belongs to the acyl-CoA dehydrogenase family.</text>
</comment>
<dbReference type="InterPro" id="IPR006091">
    <property type="entry name" value="Acyl-CoA_Oxase/DH_mid-dom"/>
</dbReference>
<dbReference type="Gene3D" id="1.20.140.10">
    <property type="entry name" value="Butyryl-CoA Dehydrogenase, subunit A, domain 3"/>
    <property type="match status" value="1"/>
</dbReference>
<reference evidence="7 8" key="1">
    <citation type="submission" date="2020-12" db="EMBL/GenBank/DDBJ databases">
        <title>FDA dAtabase for Regulatory Grade micrObial Sequences (FDA-ARGOS): Supporting development and validation of Infectious Disease Dx tests.</title>
        <authorList>
            <person name="Sproer C."/>
            <person name="Gronow S."/>
            <person name="Severitt S."/>
            <person name="Schroder I."/>
            <person name="Tallon L."/>
            <person name="Sadzewicz L."/>
            <person name="Zhao X."/>
            <person name="Boylan J."/>
            <person name="Ott S."/>
            <person name="Bowen H."/>
            <person name="Vavikolanu K."/>
            <person name="Mehta A."/>
            <person name="Aluvathingal J."/>
            <person name="Nadendla S."/>
            <person name="Lowell S."/>
            <person name="Myers T."/>
            <person name="Yan Y."/>
            <person name="Sichtig H."/>
        </authorList>
    </citation>
    <scope>NUCLEOTIDE SEQUENCE [LARGE SCALE GENOMIC DNA]</scope>
    <source>
        <strain evidence="7 8">FDAARGOS_909</strain>
    </source>
</reference>
<protein>
    <submittedName>
        <fullName evidence="7">Acyl-CoA dehydrogenase family protein</fullName>
    </submittedName>
</protein>
<keyword evidence="2" id="KW-0285">Flavoprotein</keyword>
<feature type="domain" description="Adaptive response protein AidB N-terminal" evidence="6">
    <location>
        <begin position="17"/>
        <end position="172"/>
    </location>
</feature>
<dbReference type="InterPro" id="IPR041504">
    <property type="entry name" value="AidB_N"/>
</dbReference>
<dbReference type="AlphaFoldDB" id="A0A7T2S0Q9"/>
<dbReference type="Pfam" id="PF18158">
    <property type="entry name" value="AidB_N"/>
    <property type="match status" value="1"/>
</dbReference>
<dbReference type="Pfam" id="PF02770">
    <property type="entry name" value="Acyl-CoA_dh_M"/>
    <property type="match status" value="1"/>
</dbReference>
<dbReference type="InterPro" id="IPR052904">
    <property type="entry name" value="Acyl-CoA_dehydrogenase-like"/>
</dbReference>
<name>A0A7T2S0Q9_DELAC</name>
<dbReference type="InterPro" id="IPR009075">
    <property type="entry name" value="AcylCo_DH/oxidase_C"/>
</dbReference>
<evidence type="ECO:0000259" key="5">
    <source>
        <dbReference type="Pfam" id="PF02770"/>
    </source>
</evidence>
<evidence type="ECO:0000259" key="4">
    <source>
        <dbReference type="Pfam" id="PF00441"/>
    </source>
</evidence>
<feature type="domain" description="Acyl-CoA oxidase/dehydrogenase middle" evidence="5">
    <location>
        <begin position="187"/>
        <end position="286"/>
    </location>
</feature>
<evidence type="ECO:0000259" key="6">
    <source>
        <dbReference type="Pfam" id="PF18158"/>
    </source>
</evidence>
<dbReference type="SUPFAM" id="SSF56645">
    <property type="entry name" value="Acyl-CoA dehydrogenase NM domain-like"/>
    <property type="match status" value="1"/>
</dbReference>
<dbReference type="Gene3D" id="2.40.110.20">
    <property type="match status" value="1"/>
</dbReference>
<dbReference type="EMBL" id="CP065668">
    <property type="protein sequence ID" value="QPS06713.1"/>
    <property type="molecule type" value="Genomic_DNA"/>
</dbReference>
<organism evidence="7 8">
    <name type="scientific">Delftia acidovorans</name>
    <name type="common">Pseudomonas acidovorans</name>
    <name type="synonym">Comamonas acidovorans</name>
    <dbReference type="NCBI Taxonomy" id="80866"/>
    <lineage>
        <taxon>Bacteria</taxon>
        <taxon>Pseudomonadati</taxon>
        <taxon>Pseudomonadota</taxon>
        <taxon>Betaproteobacteria</taxon>
        <taxon>Burkholderiales</taxon>
        <taxon>Comamonadaceae</taxon>
        <taxon>Delftia</taxon>
    </lineage>
</organism>